<feature type="domain" description="AMP-binding enzyme C-terminal" evidence="2">
    <location>
        <begin position="253"/>
        <end position="329"/>
    </location>
</feature>
<dbReference type="Gene3D" id="3.30.300.30">
    <property type="match status" value="1"/>
</dbReference>
<dbReference type="CDD" id="cd05930">
    <property type="entry name" value="A_NRPS"/>
    <property type="match status" value="1"/>
</dbReference>
<feature type="domain" description="AMP-dependent synthetase/ligase" evidence="1">
    <location>
        <begin position="1"/>
        <end position="195"/>
    </location>
</feature>
<evidence type="ECO:0000259" key="2">
    <source>
        <dbReference type="Pfam" id="PF13193"/>
    </source>
</evidence>
<organism evidence="3 4">
    <name type="scientific">Nocardiopsis tropica</name>
    <dbReference type="NCBI Taxonomy" id="109330"/>
    <lineage>
        <taxon>Bacteria</taxon>
        <taxon>Bacillati</taxon>
        <taxon>Actinomycetota</taxon>
        <taxon>Actinomycetes</taxon>
        <taxon>Streptosporangiales</taxon>
        <taxon>Nocardiopsidaceae</taxon>
        <taxon>Nocardiopsis</taxon>
    </lineage>
</organism>
<dbReference type="Pfam" id="PF13193">
    <property type="entry name" value="AMP-binding_C"/>
    <property type="match status" value="1"/>
</dbReference>
<dbReference type="EMBL" id="JBEQNB010000054">
    <property type="protein sequence ID" value="MES0838482.1"/>
    <property type="molecule type" value="Genomic_DNA"/>
</dbReference>
<feature type="non-terminal residue" evidence="3">
    <location>
        <position position="1"/>
    </location>
</feature>
<dbReference type="PANTHER" id="PTHR45527">
    <property type="entry name" value="NONRIBOSOMAL PEPTIDE SYNTHETASE"/>
    <property type="match status" value="1"/>
</dbReference>
<keyword evidence="4" id="KW-1185">Reference proteome</keyword>
<dbReference type="InterPro" id="IPR025110">
    <property type="entry name" value="AMP-bd_C"/>
</dbReference>
<sequence>GSTGRPKGVTVTGGSLVNLLLSVKRNLPFTAHDRFLASTTFGFDIASVELYLPLVCGGATVLVTRDALLDPRKLSEAVSTHGVTHMQATPSLWRTLLEAGVDLSGVHAVTAGEPVTRELADALASASRGVTNGYGPTETTVYSTTCRLSADAPVTIGTAVDNTRVYVLDGALAPVPVGVEGELYIAGAGVARGYHERPGLTAGRFVADPYGEPGSRMYRTGDVVRWSPEGALEYVGRSDFQVKLRGFRIDPGEVEAVLAAHPQVARAVVVLREDTPGEKRLVAYHVPVEGAEAPESGELRHLAGVDLPAYMVPSAFVALETFPLTPNGKVDRAALPAPEAGDTVGRG</sequence>
<dbReference type="PANTHER" id="PTHR45527:SF1">
    <property type="entry name" value="FATTY ACID SYNTHASE"/>
    <property type="match status" value="1"/>
</dbReference>
<reference evidence="3 4" key="1">
    <citation type="submission" date="2024-06" db="EMBL/GenBank/DDBJ databases">
        <authorList>
            <person name="Bataeva Y.V."/>
            <person name="Grigorian L.N."/>
            <person name="Solomentsev V.I."/>
        </authorList>
    </citation>
    <scope>NUCLEOTIDE SEQUENCE [LARGE SCALE GENOMIC DNA]</scope>
    <source>
        <strain evidence="4">SCPM-O-B-12605 (RCAM04882)</strain>
    </source>
</reference>
<dbReference type="InterPro" id="IPR000873">
    <property type="entry name" value="AMP-dep_synth/lig_dom"/>
</dbReference>
<evidence type="ECO:0000313" key="4">
    <source>
        <dbReference type="Proteomes" id="UP001432401"/>
    </source>
</evidence>
<dbReference type="Proteomes" id="UP001432401">
    <property type="component" value="Unassembled WGS sequence"/>
</dbReference>
<dbReference type="SUPFAM" id="SSF56801">
    <property type="entry name" value="Acetyl-CoA synthetase-like"/>
    <property type="match status" value="1"/>
</dbReference>
<proteinExistence type="predicted"/>
<protein>
    <submittedName>
        <fullName evidence="3">Amino acid adenylation domain-containing protein</fullName>
    </submittedName>
</protein>
<dbReference type="RefSeq" id="WP_352987342.1">
    <property type="nucleotide sequence ID" value="NZ_JBEQNA010000051.1"/>
</dbReference>
<feature type="non-terminal residue" evidence="3">
    <location>
        <position position="347"/>
    </location>
</feature>
<evidence type="ECO:0000313" key="3">
    <source>
        <dbReference type="EMBL" id="MES0838482.1"/>
    </source>
</evidence>
<gene>
    <name evidence="3" type="ORF">ABUK86_32285</name>
</gene>
<dbReference type="InterPro" id="IPR042099">
    <property type="entry name" value="ANL_N_sf"/>
</dbReference>
<name>A0ABV2A538_9ACTN</name>
<dbReference type="InterPro" id="IPR045851">
    <property type="entry name" value="AMP-bd_C_sf"/>
</dbReference>
<dbReference type="Pfam" id="PF00501">
    <property type="entry name" value="AMP-binding"/>
    <property type="match status" value="1"/>
</dbReference>
<dbReference type="Gene3D" id="3.40.50.12780">
    <property type="entry name" value="N-terminal domain of ligase-like"/>
    <property type="match status" value="1"/>
</dbReference>
<evidence type="ECO:0000259" key="1">
    <source>
        <dbReference type="Pfam" id="PF00501"/>
    </source>
</evidence>
<comment type="caution">
    <text evidence="3">The sequence shown here is derived from an EMBL/GenBank/DDBJ whole genome shotgun (WGS) entry which is preliminary data.</text>
</comment>
<accession>A0ABV2A538</accession>